<dbReference type="AlphaFoldDB" id="A0A4U0H7K7"/>
<accession>A0A4U0H7K7</accession>
<dbReference type="Proteomes" id="UP000309872">
    <property type="component" value="Unassembled WGS sequence"/>
</dbReference>
<reference evidence="2 3" key="1">
    <citation type="submission" date="2019-04" db="EMBL/GenBank/DDBJ databases">
        <title>Sphingobacterium olei sp. nov., isolated from oil-contaminated soil.</title>
        <authorList>
            <person name="Liu B."/>
        </authorList>
    </citation>
    <scope>NUCLEOTIDE SEQUENCE [LARGE SCALE GENOMIC DNA]</scope>
    <source>
        <strain evidence="2 3">Y3L14</strain>
    </source>
</reference>
<dbReference type="PANTHER" id="PTHR40446:SF2">
    <property type="entry name" value="N-ACETYLGLUCOSAMINE-1-PHOSPHODIESTER ALPHA-N-ACETYLGLUCOSAMINIDASE"/>
    <property type="match status" value="1"/>
</dbReference>
<keyword evidence="3" id="KW-1185">Reference proteome</keyword>
<evidence type="ECO:0000313" key="3">
    <source>
        <dbReference type="Proteomes" id="UP000309872"/>
    </source>
</evidence>
<evidence type="ECO:0000259" key="1">
    <source>
        <dbReference type="Pfam" id="PF09992"/>
    </source>
</evidence>
<proteinExistence type="predicted"/>
<protein>
    <submittedName>
        <fullName evidence="2">Phosphodiester glycosidase family protein</fullName>
    </submittedName>
</protein>
<organism evidence="2 3">
    <name type="scientific">Sphingobacterium alkalisoli</name>
    <dbReference type="NCBI Taxonomy" id="1874115"/>
    <lineage>
        <taxon>Bacteria</taxon>
        <taxon>Pseudomonadati</taxon>
        <taxon>Bacteroidota</taxon>
        <taxon>Sphingobacteriia</taxon>
        <taxon>Sphingobacteriales</taxon>
        <taxon>Sphingobacteriaceae</taxon>
        <taxon>Sphingobacterium</taxon>
    </lineage>
</organism>
<comment type="caution">
    <text evidence="2">The sequence shown here is derived from an EMBL/GenBank/DDBJ whole genome shotgun (WGS) entry which is preliminary data.</text>
</comment>
<dbReference type="RefSeq" id="WP_136818720.1">
    <property type="nucleotide sequence ID" value="NZ_BMJX01000001.1"/>
</dbReference>
<name>A0A4U0H7K7_9SPHI</name>
<sequence length="294" mass="32052">MKKNVLYSLMLLFLFISCSKKDDGTQLPYDYSQEQQVDLTELLAKAEWKKKEVSAGVVWKYFQFTQIFESKQYVNIFEIDLSKGFQIEIPYVMSGFLKTSDAAAAKDALVAFNGSYFNTTSGGSTVFLKYGGQIINQTINGFNSYRENGALVLSNAGQPRIVTKPSAGWSSLTEPIALAGGPLLISEGKQLTQLEVVFNQNRHPRTAVGVTADNKMIVVVVDGRSSQSQGLTIPQLSELMAALGCTNALNLDGGGSSTAWVKDEGVVNFPSDNGKFDHEGERGVATVFTVKNKQ</sequence>
<keyword evidence="2" id="KW-0378">Hydrolase</keyword>
<dbReference type="InterPro" id="IPR018711">
    <property type="entry name" value="NAGPA"/>
</dbReference>
<feature type="domain" description="Phosphodiester glycosidase" evidence="1">
    <location>
        <begin position="108"/>
        <end position="290"/>
    </location>
</feature>
<dbReference type="GO" id="GO:0016798">
    <property type="term" value="F:hydrolase activity, acting on glycosyl bonds"/>
    <property type="evidence" value="ECO:0007669"/>
    <property type="project" value="UniProtKB-KW"/>
</dbReference>
<keyword evidence="2" id="KW-0326">Glycosidase</keyword>
<gene>
    <name evidence="2" type="ORF">FAZ19_00900</name>
</gene>
<dbReference type="PROSITE" id="PS51257">
    <property type="entry name" value="PROKAR_LIPOPROTEIN"/>
    <property type="match status" value="1"/>
</dbReference>
<evidence type="ECO:0000313" key="2">
    <source>
        <dbReference type="EMBL" id="TJY67853.1"/>
    </source>
</evidence>
<dbReference type="OrthoDB" id="9809781at2"/>
<dbReference type="EMBL" id="SUKA01000001">
    <property type="protein sequence ID" value="TJY67853.1"/>
    <property type="molecule type" value="Genomic_DNA"/>
</dbReference>
<dbReference type="Pfam" id="PF09992">
    <property type="entry name" value="NAGPA"/>
    <property type="match status" value="1"/>
</dbReference>
<dbReference type="PANTHER" id="PTHR40446">
    <property type="entry name" value="N-ACETYLGLUCOSAMINE-1-PHOSPHODIESTER ALPHA-N-ACETYLGLUCOSAMINIDASE"/>
    <property type="match status" value="1"/>
</dbReference>